<protein>
    <submittedName>
        <fullName evidence="7">Xaa-Pro aminopeptidase</fullName>
    </submittedName>
</protein>
<evidence type="ECO:0000259" key="6">
    <source>
        <dbReference type="Pfam" id="PF01321"/>
    </source>
</evidence>
<dbReference type="SUPFAM" id="SSF53092">
    <property type="entry name" value="Creatinase/prolidase N-terminal domain"/>
    <property type="match status" value="1"/>
</dbReference>
<reference evidence="7 8" key="2">
    <citation type="journal article" date="2012" name="Stand. Genomic Sci.">
        <title>Complete Genome Sequence of Clostridium clariflavum DSM 19732.</title>
        <authorList>
            <person name="Izquierdo J.A."/>
            <person name="Goodwin L."/>
            <person name="Davenport K.W."/>
            <person name="Teshima H."/>
            <person name="Bruce D."/>
            <person name="Detter C."/>
            <person name="Tapia R."/>
            <person name="Han S."/>
            <person name="Land M."/>
            <person name="Hauser L."/>
            <person name="Jeffries C.D."/>
            <person name="Han J."/>
            <person name="Pitluck S."/>
            <person name="Nolan M."/>
            <person name="Chen A."/>
            <person name="Huntemann M."/>
            <person name="Mavromatis K."/>
            <person name="Mikhailova N."/>
            <person name="Liolios K."/>
            <person name="Woyke T."/>
            <person name="Lynd L.R."/>
        </authorList>
    </citation>
    <scope>NUCLEOTIDE SEQUENCE [LARGE SCALE GENOMIC DNA]</scope>
    <source>
        <strain evidence="8">DSM 19732 / NBRC 101661 / EBR45</strain>
    </source>
</reference>
<dbReference type="PANTHER" id="PTHR46112">
    <property type="entry name" value="AMINOPEPTIDASE"/>
    <property type="match status" value="1"/>
</dbReference>
<dbReference type="GO" id="GO:0046872">
    <property type="term" value="F:metal ion binding"/>
    <property type="evidence" value="ECO:0007669"/>
    <property type="project" value="UniProtKB-KW"/>
</dbReference>
<dbReference type="Gene3D" id="3.40.350.10">
    <property type="entry name" value="Creatinase/prolidase N-terminal domain"/>
    <property type="match status" value="1"/>
</dbReference>
<dbReference type="InterPro" id="IPR001131">
    <property type="entry name" value="Peptidase_M24B_aminopep-P_CS"/>
</dbReference>
<sequence length="361" mass="40186">MVSKKQIERRIRELRSILSQKGIDAALITKRENYIYMSNFTGTFANLLITHDKAILVTDFRYTEQAKEQAQLYEVVQYQGNLNVTLNDLLTANNVKILGFEDGYITYKAYDDLSKNLSIDKLVPLERTIELLRLIKDSEEIELIKEAVRVADEAFSHVLKFIRPGVTETEIAAEIEYYLKKHGARGPSFDTIVASGWRSSLPHGVASNRVIEHGDAVTMDFGAICNEYCSDMTRTVFVGQPKEELKKIYGIVLEAQKAGVNGAVSGLTGREIDKIARDIISDAGYGENFGHSLGHGVGIEIHEDPRLSQQGTIKMRNGMVVTVEPGIYVSGLGGVRIEDMIVINDDKPMVLTSSPKDMIIL</sequence>
<keyword evidence="7" id="KW-0645">Protease</keyword>
<dbReference type="RefSeq" id="WP_014254627.1">
    <property type="nucleotide sequence ID" value="NC_016627.1"/>
</dbReference>
<dbReference type="Pfam" id="PF01321">
    <property type="entry name" value="Creatinase_N"/>
    <property type="match status" value="1"/>
</dbReference>
<comment type="similarity">
    <text evidence="1 4">Belongs to the peptidase M24B family.</text>
</comment>
<dbReference type="STRING" id="720554.Clocl_1362"/>
<proteinExistence type="inferred from homology"/>
<evidence type="ECO:0000256" key="3">
    <source>
        <dbReference type="ARBA" id="ARBA00022801"/>
    </source>
</evidence>
<evidence type="ECO:0000313" key="7">
    <source>
        <dbReference type="EMBL" id="AEV68013.1"/>
    </source>
</evidence>
<gene>
    <name evidence="7" type="ordered locus">Clocl_1362</name>
</gene>
<dbReference type="SUPFAM" id="SSF55920">
    <property type="entry name" value="Creatinase/aminopeptidase"/>
    <property type="match status" value="1"/>
</dbReference>
<dbReference type="HOGENOM" id="CLU_017266_4_2_9"/>
<keyword evidence="8" id="KW-1185">Reference proteome</keyword>
<evidence type="ECO:0000259" key="5">
    <source>
        <dbReference type="Pfam" id="PF00557"/>
    </source>
</evidence>
<accession>G8M0G8</accession>
<dbReference type="InterPro" id="IPR029149">
    <property type="entry name" value="Creatin/AminoP/Spt16_N"/>
</dbReference>
<keyword evidence="3" id="KW-0378">Hydrolase</keyword>
<dbReference type="OrthoDB" id="9806388at2"/>
<dbReference type="EMBL" id="CP003065">
    <property type="protein sequence ID" value="AEV68013.1"/>
    <property type="molecule type" value="Genomic_DNA"/>
</dbReference>
<reference evidence="8" key="1">
    <citation type="submission" date="2011-12" db="EMBL/GenBank/DDBJ databases">
        <title>Complete sequence of Clostridium clariflavum DSM 19732.</title>
        <authorList>
            <consortium name="US DOE Joint Genome Institute"/>
            <person name="Lucas S."/>
            <person name="Han J."/>
            <person name="Lapidus A."/>
            <person name="Cheng J.-F."/>
            <person name="Goodwin L."/>
            <person name="Pitluck S."/>
            <person name="Peters L."/>
            <person name="Teshima H."/>
            <person name="Detter J.C."/>
            <person name="Han C."/>
            <person name="Tapia R."/>
            <person name="Land M."/>
            <person name="Hauser L."/>
            <person name="Kyrpides N."/>
            <person name="Ivanova N."/>
            <person name="Pagani I."/>
            <person name="Kitzmiller T."/>
            <person name="Lynd L."/>
            <person name="Izquierdo J."/>
            <person name="Woyke T."/>
        </authorList>
    </citation>
    <scope>NUCLEOTIDE SEQUENCE [LARGE SCALE GENOMIC DNA]</scope>
    <source>
        <strain evidence="8">DSM 19732 / NBRC 101661 / EBR45</strain>
    </source>
</reference>
<dbReference type="PROSITE" id="PS00491">
    <property type="entry name" value="PROLINE_PEPTIDASE"/>
    <property type="match status" value="1"/>
</dbReference>
<dbReference type="MEROPS" id="M24.008"/>
<evidence type="ECO:0000256" key="1">
    <source>
        <dbReference type="ARBA" id="ARBA00008766"/>
    </source>
</evidence>
<dbReference type="FunFam" id="3.90.230.10:FF:000014">
    <property type="entry name" value="Aminopeptidase P family protein"/>
    <property type="match status" value="1"/>
</dbReference>
<dbReference type="KEGG" id="ccl:Clocl_1362"/>
<keyword evidence="2 4" id="KW-0479">Metal-binding</keyword>
<name>G8M0G8_ACECE</name>
<dbReference type="eggNOG" id="COG0006">
    <property type="taxonomic scope" value="Bacteria"/>
</dbReference>
<dbReference type="Proteomes" id="UP000005435">
    <property type="component" value="Chromosome"/>
</dbReference>
<keyword evidence="7" id="KW-0031">Aminopeptidase</keyword>
<evidence type="ECO:0000256" key="2">
    <source>
        <dbReference type="ARBA" id="ARBA00022723"/>
    </source>
</evidence>
<dbReference type="InterPro" id="IPR036005">
    <property type="entry name" value="Creatinase/aminopeptidase-like"/>
</dbReference>
<feature type="domain" description="Peptidase M24" evidence="5">
    <location>
        <begin position="142"/>
        <end position="344"/>
    </location>
</feature>
<dbReference type="CDD" id="cd01092">
    <property type="entry name" value="APP-like"/>
    <property type="match status" value="1"/>
</dbReference>
<evidence type="ECO:0000313" key="8">
    <source>
        <dbReference type="Proteomes" id="UP000005435"/>
    </source>
</evidence>
<dbReference type="Pfam" id="PF00557">
    <property type="entry name" value="Peptidase_M24"/>
    <property type="match status" value="1"/>
</dbReference>
<dbReference type="Gene3D" id="3.90.230.10">
    <property type="entry name" value="Creatinase/methionine aminopeptidase superfamily"/>
    <property type="match status" value="1"/>
</dbReference>
<dbReference type="InterPro" id="IPR000994">
    <property type="entry name" value="Pept_M24"/>
</dbReference>
<dbReference type="GO" id="GO:0004177">
    <property type="term" value="F:aminopeptidase activity"/>
    <property type="evidence" value="ECO:0007669"/>
    <property type="project" value="UniProtKB-KW"/>
</dbReference>
<feature type="domain" description="Creatinase N-terminal" evidence="6">
    <location>
        <begin position="10"/>
        <end position="135"/>
    </location>
</feature>
<evidence type="ECO:0000256" key="4">
    <source>
        <dbReference type="RuleBase" id="RU000590"/>
    </source>
</evidence>
<dbReference type="PANTHER" id="PTHR46112:SF3">
    <property type="entry name" value="AMINOPEPTIDASE YPDF"/>
    <property type="match status" value="1"/>
</dbReference>
<dbReference type="AlphaFoldDB" id="G8M0G8"/>
<dbReference type="InterPro" id="IPR050659">
    <property type="entry name" value="Peptidase_M24B"/>
</dbReference>
<organism evidence="7 8">
    <name type="scientific">Acetivibrio clariflavus (strain DSM 19732 / NBRC 101661 / EBR45)</name>
    <name type="common">Clostridium clariflavum</name>
    <dbReference type="NCBI Taxonomy" id="720554"/>
    <lineage>
        <taxon>Bacteria</taxon>
        <taxon>Bacillati</taxon>
        <taxon>Bacillota</taxon>
        <taxon>Clostridia</taxon>
        <taxon>Eubacteriales</taxon>
        <taxon>Oscillospiraceae</taxon>
        <taxon>Acetivibrio</taxon>
    </lineage>
</organism>
<dbReference type="InterPro" id="IPR000587">
    <property type="entry name" value="Creatinase_N"/>
</dbReference>